<keyword evidence="1" id="KW-0235">DNA replication</keyword>
<dbReference type="AlphaFoldDB" id="A0A4R8A5X4"/>
<name>A0A4R8A5X4_9FIRM</name>
<dbReference type="PANTHER" id="PTHR44360:SF1">
    <property type="entry name" value="DNAJ HOMOLOG SUBFAMILY B MEMBER 9"/>
    <property type="match status" value="1"/>
</dbReference>
<comment type="caution">
    <text evidence="5">The sequence shown here is derived from an EMBL/GenBank/DDBJ whole genome shotgun (WGS) entry which is preliminary data.</text>
</comment>
<dbReference type="InterPro" id="IPR001623">
    <property type="entry name" value="DnaJ_domain"/>
</dbReference>
<keyword evidence="6" id="KW-1185">Reference proteome</keyword>
<dbReference type="SUPFAM" id="SSF46565">
    <property type="entry name" value="Chaperone J-domain"/>
    <property type="match status" value="1"/>
</dbReference>
<keyword evidence="3" id="KW-0812">Transmembrane</keyword>
<feature type="transmembrane region" description="Helical" evidence="3">
    <location>
        <begin position="143"/>
        <end position="165"/>
    </location>
</feature>
<dbReference type="InterPro" id="IPR036869">
    <property type="entry name" value="J_dom_sf"/>
</dbReference>
<dbReference type="GO" id="GO:0051787">
    <property type="term" value="F:misfolded protein binding"/>
    <property type="evidence" value="ECO:0007669"/>
    <property type="project" value="TreeGrafter"/>
</dbReference>
<dbReference type="SMART" id="SM00271">
    <property type="entry name" value="DnaJ"/>
    <property type="match status" value="1"/>
</dbReference>
<keyword evidence="2" id="KW-0143">Chaperone</keyword>
<dbReference type="Gene3D" id="1.10.287.110">
    <property type="entry name" value="DnaJ domain"/>
    <property type="match status" value="1"/>
</dbReference>
<dbReference type="EMBL" id="SODD01000002">
    <property type="protein sequence ID" value="TDW26043.1"/>
    <property type="molecule type" value="Genomic_DNA"/>
</dbReference>
<dbReference type="Proteomes" id="UP000294743">
    <property type="component" value="Unassembled WGS sequence"/>
</dbReference>
<evidence type="ECO:0000256" key="1">
    <source>
        <dbReference type="ARBA" id="ARBA00022705"/>
    </source>
</evidence>
<evidence type="ECO:0000259" key="4">
    <source>
        <dbReference type="PROSITE" id="PS50076"/>
    </source>
</evidence>
<gene>
    <name evidence="5" type="ORF">EDD63_10264</name>
</gene>
<dbReference type="PROSITE" id="PS50076">
    <property type="entry name" value="DNAJ_2"/>
    <property type="match status" value="1"/>
</dbReference>
<keyword evidence="3" id="KW-1133">Transmembrane helix</keyword>
<evidence type="ECO:0000256" key="3">
    <source>
        <dbReference type="SAM" id="Phobius"/>
    </source>
</evidence>
<sequence>MMCTMKRDYYEVLGVSKTATPDEIKKAYRKKAKMYHPDVNKAADAEAKFKEVNEAYENLSDADKKAAYDRYGHNAGQYQQQQQAYQQYYGRSQQGAQFTDMNDFFEQIFRAQAQQQQQRNSYGGQQYYYQRSNQPRQSGLSRIIVLIFQVFFYLMIFQFFFGWMFR</sequence>
<dbReference type="InterPro" id="IPR018253">
    <property type="entry name" value="DnaJ_domain_CS"/>
</dbReference>
<evidence type="ECO:0000256" key="2">
    <source>
        <dbReference type="ARBA" id="ARBA00023186"/>
    </source>
</evidence>
<dbReference type="GO" id="GO:0006260">
    <property type="term" value="P:DNA replication"/>
    <property type="evidence" value="ECO:0007669"/>
    <property type="project" value="UniProtKB-KW"/>
</dbReference>
<reference evidence="5 6" key="1">
    <citation type="submission" date="2019-03" db="EMBL/GenBank/DDBJ databases">
        <title>Genomic Encyclopedia of Type Strains, Phase IV (KMG-IV): sequencing the most valuable type-strain genomes for metagenomic binning, comparative biology and taxonomic classification.</title>
        <authorList>
            <person name="Goeker M."/>
        </authorList>
    </citation>
    <scope>NUCLEOTIDE SEQUENCE [LARGE SCALE GENOMIC DNA]</scope>
    <source>
        <strain evidence="5 6">DSM 28867</strain>
    </source>
</reference>
<dbReference type="GO" id="GO:0051087">
    <property type="term" value="F:protein-folding chaperone binding"/>
    <property type="evidence" value="ECO:0007669"/>
    <property type="project" value="TreeGrafter"/>
</dbReference>
<accession>A0A4R8A5X4</accession>
<organism evidence="5 6">
    <name type="scientific">Breznakia blatticola</name>
    <dbReference type="NCBI Taxonomy" id="1754012"/>
    <lineage>
        <taxon>Bacteria</taxon>
        <taxon>Bacillati</taxon>
        <taxon>Bacillota</taxon>
        <taxon>Erysipelotrichia</taxon>
        <taxon>Erysipelotrichales</taxon>
        <taxon>Erysipelotrichaceae</taxon>
        <taxon>Breznakia</taxon>
    </lineage>
</organism>
<keyword evidence="3" id="KW-0472">Membrane</keyword>
<dbReference type="PRINTS" id="PR00625">
    <property type="entry name" value="JDOMAIN"/>
</dbReference>
<dbReference type="InterPro" id="IPR051948">
    <property type="entry name" value="Hsp70_co-chaperone_J-domain"/>
</dbReference>
<dbReference type="PROSITE" id="PS00636">
    <property type="entry name" value="DNAJ_1"/>
    <property type="match status" value="1"/>
</dbReference>
<dbReference type="PANTHER" id="PTHR44360">
    <property type="entry name" value="DNAJ HOMOLOG SUBFAMILY B MEMBER 9"/>
    <property type="match status" value="1"/>
</dbReference>
<evidence type="ECO:0000313" key="6">
    <source>
        <dbReference type="Proteomes" id="UP000294743"/>
    </source>
</evidence>
<proteinExistence type="predicted"/>
<evidence type="ECO:0000313" key="5">
    <source>
        <dbReference type="EMBL" id="TDW26043.1"/>
    </source>
</evidence>
<dbReference type="CDD" id="cd06257">
    <property type="entry name" value="DnaJ"/>
    <property type="match status" value="1"/>
</dbReference>
<protein>
    <submittedName>
        <fullName evidence="5">DnaJ-like protein</fullName>
    </submittedName>
</protein>
<dbReference type="GO" id="GO:0036503">
    <property type="term" value="P:ERAD pathway"/>
    <property type="evidence" value="ECO:0007669"/>
    <property type="project" value="TreeGrafter"/>
</dbReference>
<dbReference type="Pfam" id="PF00226">
    <property type="entry name" value="DnaJ"/>
    <property type="match status" value="1"/>
</dbReference>
<feature type="domain" description="J" evidence="4">
    <location>
        <begin position="8"/>
        <end position="72"/>
    </location>
</feature>